<name>A0A426DQV6_9FIRM</name>
<keyword evidence="1 2" id="KW-0378">Hydrolase</keyword>
<dbReference type="AlphaFoldDB" id="A0A426DQV6"/>
<sequence>MDKYVYSGKHWSELKFYDHMMTDALIKHILGLSRYGMSDAGEVFEVMGQMKSADERDWALAWGGMAERLKRNAARSESRGKKVSASSAYLRAASYYRFALASFSDVNDPVMEEYTRESISCYRKYLGLSGYPGEAIEIPYENTVLSGYFYRSPAAGEKAPLIILTPGRDTLGEDTVWVYDEALKRGIHCIVVEGPGQGAALRLKKIPFRKDWEKVVSPIVDYAAMIPGVDMDRIALMGISFGGYLVPRAAAFEKRIKLCIANPGNISWGKSIGGALEMAQKMPKALRPSMVDGLVRDYAWKHGVENSIDAVIRELKKYDNSDILDKLTCRTLVMDASADINPGEAKKFYDAINCPKEYMLFDDETMGQTHTQMGCYASASERLFDWIEDNL</sequence>
<dbReference type="InterPro" id="IPR050261">
    <property type="entry name" value="FrsA_esterase"/>
</dbReference>
<dbReference type="Proteomes" id="UP000274920">
    <property type="component" value="Unassembled WGS sequence"/>
</dbReference>
<dbReference type="PANTHER" id="PTHR22946">
    <property type="entry name" value="DIENELACTONE HYDROLASE DOMAIN-CONTAINING PROTEIN-RELATED"/>
    <property type="match status" value="1"/>
</dbReference>
<dbReference type="InterPro" id="IPR010520">
    <property type="entry name" value="FrsA-like"/>
</dbReference>
<dbReference type="GO" id="GO:0016787">
    <property type="term" value="F:hydrolase activity"/>
    <property type="evidence" value="ECO:0007669"/>
    <property type="project" value="UniProtKB-KW"/>
</dbReference>
<accession>A0A426DQV6</accession>
<comment type="caution">
    <text evidence="2">The sequence shown here is derived from an EMBL/GenBank/DDBJ whole genome shotgun (WGS) entry which is preliminary data.</text>
</comment>
<dbReference type="InterPro" id="IPR029058">
    <property type="entry name" value="AB_hydrolase_fold"/>
</dbReference>
<dbReference type="PANTHER" id="PTHR22946:SF12">
    <property type="entry name" value="CONIDIAL PIGMENT BIOSYNTHESIS PROTEIN AYG1 (AFU_ORTHOLOGUE AFUA_2G17550)"/>
    <property type="match status" value="1"/>
</dbReference>
<reference evidence="2" key="1">
    <citation type="submission" date="2018-10" db="EMBL/GenBank/DDBJ databases">
        <title>Schaedlerella arabinophila gen. nov. sp. nov., isolated from the mouse intestinal tract and comparative analysis with the genome of the closely related altered Schaedler flora strain ASF502.</title>
        <authorList>
            <person name="Miyake S."/>
            <person name="Soh M."/>
            <person name="Seedorf H."/>
        </authorList>
    </citation>
    <scope>NUCLEOTIDE SEQUENCE [LARGE SCALE GENOMIC DNA]</scope>
    <source>
        <strain evidence="2">DSM 106076</strain>
    </source>
</reference>
<evidence type="ECO:0000256" key="1">
    <source>
        <dbReference type="ARBA" id="ARBA00022801"/>
    </source>
</evidence>
<proteinExistence type="predicted"/>
<organism evidence="2 3">
    <name type="scientific">Schaedlerella arabinosiphila</name>
    <dbReference type="NCBI Taxonomy" id="2044587"/>
    <lineage>
        <taxon>Bacteria</taxon>
        <taxon>Bacillati</taxon>
        <taxon>Bacillota</taxon>
        <taxon>Clostridia</taxon>
        <taxon>Lachnospirales</taxon>
        <taxon>Lachnospiraceae</taxon>
        <taxon>Schaedlerella</taxon>
    </lineage>
</organism>
<evidence type="ECO:0000313" key="3">
    <source>
        <dbReference type="Proteomes" id="UP000274920"/>
    </source>
</evidence>
<dbReference type="Pfam" id="PF06500">
    <property type="entry name" value="FrsA-like"/>
    <property type="match status" value="1"/>
</dbReference>
<dbReference type="SUPFAM" id="SSF53474">
    <property type="entry name" value="alpha/beta-Hydrolases"/>
    <property type="match status" value="1"/>
</dbReference>
<gene>
    <name evidence="2" type="ORF">EBB54_06940</name>
</gene>
<dbReference type="Gene3D" id="1.20.1440.110">
    <property type="entry name" value="acylaminoacyl peptidase"/>
    <property type="match status" value="1"/>
</dbReference>
<protein>
    <submittedName>
        <fullName evidence="2">Alpha/beta fold hydrolase</fullName>
    </submittedName>
</protein>
<evidence type="ECO:0000313" key="2">
    <source>
        <dbReference type="EMBL" id="RRK35217.1"/>
    </source>
</evidence>
<keyword evidence="3" id="KW-1185">Reference proteome</keyword>
<dbReference type="EMBL" id="RHJS01000002">
    <property type="protein sequence ID" value="RRK35217.1"/>
    <property type="molecule type" value="Genomic_DNA"/>
</dbReference>
<dbReference type="Gene3D" id="3.40.50.1820">
    <property type="entry name" value="alpha/beta hydrolase"/>
    <property type="match status" value="1"/>
</dbReference>